<name>A0AAV3ZFK0_9GAST</name>
<proteinExistence type="predicted"/>
<keyword evidence="3" id="KW-1185">Reference proteome</keyword>
<sequence length="98" mass="10543">MLQKSASSSQSAPTVLLAAPVSLSAVQPGGGSAVLQHGTVRPLSTETGVLGEEDVPGLCVTPEDEHHRQDENDHTCSKNRYLRRREGEKNKTNESESF</sequence>
<protein>
    <submittedName>
        <fullName evidence="2">Uncharacterized protein</fullName>
    </submittedName>
</protein>
<comment type="caution">
    <text evidence="2">The sequence shown here is derived from an EMBL/GenBank/DDBJ whole genome shotgun (WGS) entry which is preliminary data.</text>
</comment>
<accession>A0AAV3ZFK0</accession>
<dbReference type="EMBL" id="BLXT01002354">
    <property type="protein sequence ID" value="GFN93542.1"/>
    <property type="molecule type" value="Genomic_DNA"/>
</dbReference>
<dbReference type="AlphaFoldDB" id="A0AAV3ZFK0"/>
<gene>
    <name evidence="2" type="ORF">PoB_002004800</name>
</gene>
<evidence type="ECO:0000313" key="3">
    <source>
        <dbReference type="Proteomes" id="UP000735302"/>
    </source>
</evidence>
<dbReference type="Proteomes" id="UP000735302">
    <property type="component" value="Unassembled WGS sequence"/>
</dbReference>
<organism evidence="2 3">
    <name type="scientific">Plakobranchus ocellatus</name>
    <dbReference type="NCBI Taxonomy" id="259542"/>
    <lineage>
        <taxon>Eukaryota</taxon>
        <taxon>Metazoa</taxon>
        <taxon>Spiralia</taxon>
        <taxon>Lophotrochozoa</taxon>
        <taxon>Mollusca</taxon>
        <taxon>Gastropoda</taxon>
        <taxon>Heterobranchia</taxon>
        <taxon>Euthyneura</taxon>
        <taxon>Panpulmonata</taxon>
        <taxon>Sacoglossa</taxon>
        <taxon>Placobranchoidea</taxon>
        <taxon>Plakobranchidae</taxon>
        <taxon>Plakobranchus</taxon>
    </lineage>
</organism>
<feature type="region of interest" description="Disordered" evidence="1">
    <location>
        <begin position="45"/>
        <end position="98"/>
    </location>
</feature>
<evidence type="ECO:0000256" key="1">
    <source>
        <dbReference type="SAM" id="MobiDB-lite"/>
    </source>
</evidence>
<reference evidence="2 3" key="1">
    <citation type="journal article" date="2021" name="Elife">
        <title>Chloroplast acquisition without the gene transfer in kleptoplastic sea slugs, Plakobranchus ocellatus.</title>
        <authorList>
            <person name="Maeda T."/>
            <person name="Takahashi S."/>
            <person name="Yoshida T."/>
            <person name="Shimamura S."/>
            <person name="Takaki Y."/>
            <person name="Nagai Y."/>
            <person name="Toyoda A."/>
            <person name="Suzuki Y."/>
            <person name="Arimoto A."/>
            <person name="Ishii H."/>
            <person name="Satoh N."/>
            <person name="Nishiyama T."/>
            <person name="Hasebe M."/>
            <person name="Maruyama T."/>
            <person name="Minagawa J."/>
            <person name="Obokata J."/>
            <person name="Shigenobu S."/>
        </authorList>
    </citation>
    <scope>NUCLEOTIDE SEQUENCE [LARGE SCALE GENOMIC DNA]</scope>
</reference>
<evidence type="ECO:0000313" key="2">
    <source>
        <dbReference type="EMBL" id="GFN93542.1"/>
    </source>
</evidence>
<feature type="compositionally biased region" description="Basic and acidic residues" evidence="1">
    <location>
        <begin position="63"/>
        <end position="76"/>
    </location>
</feature>
<feature type="compositionally biased region" description="Basic and acidic residues" evidence="1">
    <location>
        <begin position="84"/>
        <end position="98"/>
    </location>
</feature>